<comment type="pathway">
    <text evidence="2 7">Carbohydrate metabolism; hexose metabolism.</text>
</comment>
<evidence type="ECO:0000256" key="10">
    <source>
        <dbReference type="PIRSR" id="PIRSR005096-3"/>
    </source>
</evidence>
<proteinExistence type="inferred from homology"/>
<dbReference type="OrthoDB" id="274691at2759"/>
<reference evidence="11" key="1">
    <citation type="submission" date="2022-07" db="EMBL/GenBank/DDBJ databases">
        <title>Phylogenomic reconstructions and comparative analyses of Kickxellomycotina fungi.</title>
        <authorList>
            <person name="Reynolds N.K."/>
            <person name="Stajich J.E."/>
            <person name="Barry K."/>
            <person name="Grigoriev I.V."/>
            <person name="Crous P."/>
            <person name="Smith M.E."/>
        </authorList>
    </citation>
    <scope>NUCLEOTIDE SEQUENCE</scope>
    <source>
        <strain evidence="11">NRRL 1566</strain>
    </source>
</reference>
<dbReference type="EMBL" id="JANBUW010000380">
    <property type="protein sequence ID" value="KAJ2847125.1"/>
    <property type="molecule type" value="Genomic_DNA"/>
</dbReference>
<dbReference type="PROSITE" id="PS00545">
    <property type="entry name" value="ALDOSE_1_EPIMERASE"/>
    <property type="match status" value="1"/>
</dbReference>
<evidence type="ECO:0000256" key="1">
    <source>
        <dbReference type="ARBA" id="ARBA00001614"/>
    </source>
</evidence>
<dbReference type="GO" id="GO:0033499">
    <property type="term" value="P:galactose catabolic process via UDP-galactose, Leloir pathway"/>
    <property type="evidence" value="ECO:0007669"/>
    <property type="project" value="TreeGrafter"/>
</dbReference>
<dbReference type="InterPro" id="IPR011013">
    <property type="entry name" value="Gal_mutarotase_sf_dom"/>
</dbReference>
<dbReference type="GO" id="GO:0030246">
    <property type="term" value="F:carbohydrate binding"/>
    <property type="evidence" value="ECO:0007669"/>
    <property type="project" value="InterPro"/>
</dbReference>
<sequence>MAVTKHAFSQDGTVDEYILSNKQGTEVYVTNWGARLTRFIVADKSGTLRDIVAGFEDYESWQKSLEIDDPYFGATIGRVAGRIYPCDNVQINGQKCQLPEIQPNKVCLHGGVSGFDKKLFSGRILSTIEPAAQIEFTLISEDGEEGFPGAIELRVTYTLDHEDGLHIEYMGRLLSGSSETILNPTNHTYWNLTGFEEPTIHQHMCRLAADRVMECRRDIPMVPTGRLLPTKNTKLDFSRLQQIGQNLDPTNVERGFDHVFIMKDEAGLRSQIREAAVLESPKSGLRLTVLTDQPALVMYTGNWISDRLVGKYGVKYGNYAAVALEAQRVANAVNLPQFRNQVVVTKEVPFTHHTIYRVDTT</sequence>
<keyword evidence="6 7" id="KW-0119">Carbohydrate metabolism</keyword>
<dbReference type="PANTHER" id="PTHR10091">
    <property type="entry name" value="ALDOSE-1-EPIMERASE"/>
    <property type="match status" value="1"/>
</dbReference>
<evidence type="ECO:0000256" key="3">
    <source>
        <dbReference type="ARBA" id="ARBA00006206"/>
    </source>
</evidence>
<comment type="catalytic activity">
    <reaction evidence="1 7">
        <text>alpha-D-glucose = beta-D-glucose</text>
        <dbReference type="Rhea" id="RHEA:10264"/>
        <dbReference type="ChEBI" id="CHEBI:15903"/>
        <dbReference type="ChEBI" id="CHEBI:17925"/>
        <dbReference type="EC" id="5.1.3.3"/>
    </reaction>
</comment>
<dbReference type="SUPFAM" id="SSF74650">
    <property type="entry name" value="Galactose mutarotase-like"/>
    <property type="match status" value="1"/>
</dbReference>
<dbReference type="Gene3D" id="2.70.98.10">
    <property type="match status" value="1"/>
</dbReference>
<evidence type="ECO:0000256" key="9">
    <source>
        <dbReference type="PIRSR" id="PIRSR005096-2"/>
    </source>
</evidence>
<evidence type="ECO:0000256" key="8">
    <source>
        <dbReference type="PIRSR" id="PIRSR005096-1"/>
    </source>
</evidence>
<dbReference type="PIRSF" id="PIRSF005096">
    <property type="entry name" value="GALM"/>
    <property type="match status" value="1"/>
</dbReference>
<evidence type="ECO:0000256" key="6">
    <source>
        <dbReference type="ARBA" id="ARBA00023277"/>
    </source>
</evidence>
<dbReference type="EC" id="5.1.3.3" evidence="4 7"/>
<dbReference type="PANTHER" id="PTHR10091:SF0">
    <property type="entry name" value="GALACTOSE MUTAROTASE"/>
    <property type="match status" value="1"/>
</dbReference>
<dbReference type="InterPro" id="IPR008183">
    <property type="entry name" value="Aldose_1/G6P_1-epimerase"/>
</dbReference>
<dbReference type="InterPro" id="IPR015443">
    <property type="entry name" value="Aldose_1-epimerase"/>
</dbReference>
<evidence type="ECO:0000256" key="4">
    <source>
        <dbReference type="ARBA" id="ARBA00013185"/>
    </source>
</evidence>
<keyword evidence="12" id="KW-1185">Reference proteome</keyword>
<dbReference type="AlphaFoldDB" id="A0A9W8IBM2"/>
<dbReference type="InterPro" id="IPR014718">
    <property type="entry name" value="GH-type_carb-bd"/>
</dbReference>
<evidence type="ECO:0000256" key="7">
    <source>
        <dbReference type="PIRNR" id="PIRNR005096"/>
    </source>
</evidence>
<name>A0A9W8IBM2_9FUNG</name>
<dbReference type="CDD" id="cd09019">
    <property type="entry name" value="galactose_mutarotase_like"/>
    <property type="match status" value="1"/>
</dbReference>
<protein>
    <recommendedName>
        <fullName evidence="4 7">Aldose 1-epimerase</fullName>
        <ecNumber evidence="4 7">5.1.3.3</ecNumber>
    </recommendedName>
</protein>
<feature type="active site" description="Proton donor" evidence="8">
    <location>
        <position position="187"/>
    </location>
</feature>
<gene>
    <name evidence="11" type="ORF">IWW36_004009</name>
</gene>
<evidence type="ECO:0000313" key="12">
    <source>
        <dbReference type="Proteomes" id="UP001139887"/>
    </source>
</evidence>
<evidence type="ECO:0000256" key="5">
    <source>
        <dbReference type="ARBA" id="ARBA00023235"/>
    </source>
</evidence>
<dbReference type="InterPro" id="IPR018052">
    <property type="entry name" value="Ald1_epimerase_CS"/>
</dbReference>
<dbReference type="Proteomes" id="UP001139887">
    <property type="component" value="Unassembled WGS sequence"/>
</dbReference>
<feature type="active site" description="Proton acceptor" evidence="8">
    <location>
        <position position="325"/>
    </location>
</feature>
<feature type="binding site" evidence="10">
    <location>
        <begin position="187"/>
        <end position="189"/>
    </location>
    <ligand>
        <name>beta-D-galactose</name>
        <dbReference type="ChEBI" id="CHEBI:27667"/>
    </ligand>
</feature>
<comment type="similarity">
    <text evidence="3 7">Belongs to the aldose epimerase family.</text>
</comment>
<dbReference type="Pfam" id="PF01263">
    <property type="entry name" value="Aldose_epim"/>
    <property type="match status" value="1"/>
</dbReference>
<organism evidence="11 12">
    <name type="scientific">Coemansia brasiliensis</name>
    <dbReference type="NCBI Taxonomy" id="2650707"/>
    <lineage>
        <taxon>Eukaryota</taxon>
        <taxon>Fungi</taxon>
        <taxon>Fungi incertae sedis</taxon>
        <taxon>Zoopagomycota</taxon>
        <taxon>Kickxellomycotina</taxon>
        <taxon>Kickxellomycetes</taxon>
        <taxon>Kickxellales</taxon>
        <taxon>Kickxellaceae</taxon>
        <taxon>Coemansia</taxon>
    </lineage>
</organism>
<evidence type="ECO:0000256" key="2">
    <source>
        <dbReference type="ARBA" id="ARBA00005028"/>
    </source>
</evidence>
<dbReference type="GO" id="GO:0004034">
    <property type="term" value="F:aldose 1-epimerase activity"/>
    <property type="evidence" value="ECO:0007669"/>
    <property type="project" value="UniProtKB-EC"/>
</dbReference>
<feature type="binding site" evidence="9">
    <location>
        <position position="257"/>
    </location>
    <ligand>
        <name>beta-D-galactose</name>
        <dbReference type="ChEBI" id="CHEBI:27667"/>
    </ligand>
</feature>
<dbReference type="InterPro" id="IPR047215">
    <property type="entry name" value="Galactose_mutarotase-like"/>
</dbReference>
<evidence type="ECO:0000313" key="11">
    <source>
        <dbReference type="EMBL" id="KAJ2847125.1"/>
    </source>
</evidence>
<keyword evidence="5 7" id="KW-0413">Isomerase</keyword>
<accession>A0A9W8IBM2</accession>
<dbReference type="GO" id="GO:0006006">
    <property type="term" value="P:glucose metabolic process"/>
    <property type="evidence" value="ECO:0007669"/>
    <property type="project" value="TreeGrafter"/>
</dbReference>
<comment type="caution">
    <text evidence="11">The sequence shown here is derived from an EMBL/GenBank/DDBJ whole genome shotgun (WGS) entry which is preliminary data.</text>
</comment>